<dbReference type="Proteomes" id="UP001177003">
    <property type="component" value="Chromosome 7"/>
</dbReference>
<accession>A0AA35ZI93</accession>
<evidence type="ECO:0000313" key="2">
    <source>
        <dbReference type="EMBL" id="CAI9292639.1"/>
    </source>
</evidence>
<keyword evidence="1" id="KW-1133">Transmembrane helix</keyword>
<feature type="transmembrane region" description="Helical" evidence="1">
    <location>
        <begin position="7"/>
        <end position="31"/>
    </location>
</feature>
<dbReference type="EMBL" id="OX465083">
    <property type="protein sequence ID" value="CAI9292639.1"/>
    <property type="molecule type" value="Genomic_DNA"/>
</dbReference>
<keyword evidence="3" id="KW-1185">Reference proteome</keyword>
<proteinExistence type="predicted"/>
<evidence type="ECO:0000313" key="3">
    <source>
        <dbReference type="Proteomes" id="UP001177003"/>
    </source>
</evidence>
<dbReference type="AlphaFoldDB" id="A0AA35ZI93"/>
<evidence type="ECO:0000256" key="1">
    <source>
        <dbReference type="SAM" id="Phobius"/>
    </source>
</evidence>
<sequence>MRIHIGIFHIFDMVILRILVVSIMTFTMLLIKINALKGLENSFVRVVRLGQPPYSSASGPHSSVDTMEVTGIHKSNKLKVVPDAIIGGYLMACVVAVLLYIRVTRKRSEVHS</sequence>
<name>A0AA35ZI93_LACSI</name>
<protein>
    <submittedName>
        <fullName evidence="2">Uncharacterized protein</fullName>
    </submittedName>
</protein>
<keyword evidence="1" id="KW-0812">Transmembrane</keyword>
<keyword evidence="1" id="KW-0472">Membrane</keyword>
<reference evidence="2" key="1">
    <citation type="submission" date="2023-04" db="EMBL/GenBank/DDBJ databases">
        <authorList>
            <person name="Vijverberg K."/>
            <person name="Xiong W."/>
            <person name="Schranz E."/>
        </authorList>
    </citation>
    <scope>NUCLEOTIDE SEQUENCE</scope>
</reference>
<feature type="transmembrane region" description="Helical" evidence="1">
    <location>
        <begin position="84"/>
        <end position="103"/>
    </location>
</feature>
<gene>
    <name evidence="2" type="ORF">LSALG_LOCUS31695</name>
</gene>
<organism evidence="2 3">
    <name type="scientific">Lactuca saligna</name>
    <name type="common">Willowleaf lettuce</name>
    <dbReference type="NCBI Taxonomy" id="75948"/>
    <lineage>
        <taxon>Eukaryota</taxon>
        <taxon>Viridiplantae</taxon>
        <taxon>Streptophyta</taxon>
        <taxon>Embryophyta</taxon>
        <taxon>Tracheophyta</taxon>
        <taxon>Spermatophyta</taxon>
        <taxon>Magnoliopsida</taxon>
        <taxon>eudicotyledons</taxon>
        <taxon>Gunneridae</taxon>
        <taxon>Pentapetalae</taxon>
        <taxon>asterids</taxon>
        <taxon>campanulids</taxon>
        <taxon>Asterales</taxon>
        <taxon>Asteraceae</taxon>
        <taxon>Cichorioideae</taxon>
        <taxon>Cichorieae</taxon>
        <taxon>Lactucinae</taxon>
        <taxon>Lactuca</taxon>
    </lineage>
</organism>